<dbReference type="EMBL" id="CP012850">
    <property type="protein sequence ID" value="ALI36490.1"/>
    <property type="molecule type" value="Genomic_DNA"/>
</dbReference>
<dbReference type="Pfam" id="PF02598">
    <property type="entry name" value="Methyltrn_RNA_3"/>
    <property type="match status" value="1"/>
</dbReference>
<dbReference type="AlphaFoldDB" id="A0A654M0J0"/>
<dbReference type="RefSeq" id="WP_196815741.1">
    <property type="nucleotide sequence ID" value="NZ_CP012850.1"/>
</dbReference>
<dbReference type="PANTHER" id="PTHR12150">
    <property type="entry name" value="CLASS IV SAM-BINDING METHYLTRANSFERASE-RELATED"/>
    <property type="match status" value="1"/>
</dbReference>
<dbReference type="Gene3D" id="2.40.50.140">
    <property type="entry name" value="Nucleic acid-binding proteins"/>
    <property type="match status" value="1"/>
</dbReference>
<dbReference type="InterPro" id="IPR029028">
    <property type="entry name" value="Alpha/beta_knot_MTases"/>
</dbReference>
<dbReference type="SUPFAM" id="SSF75217">
    <property type="entry name" value="alpha/beta knot"/>
    <property type="match status" value="1"/>
</dbReference>
<name>A0A654M0J0_9ARCH</name>
<dbReference type="Proteomes" id="UP000058925">
    <property type="component" value="Chromosome"/>
</dbReference>
<gene>
    <name evidence="1" type="ORF">NMY3_02293</name>
</gene>
<dbReference type="Gene3D" id="3.40.1280.10">
    <property type="match status" value="1"/>
</dbReference>
<dbReference type="OrthoDB" id="4144at2157"/>
<sequence length="281" mass="32658">MRFDVSIPDSFLYDVSTEIDKTLKIFQLARALSIFRVNNVFIYHDKLLSTSKYDLQFMVTILEYLDTPQYLRKKIYPKIDILKHAGKLHPIRSHHHKDKIEINDIKAGEIRVGVVEKRGDAYVVDVGLKIPIKYEGKFKQGGRKVNVKLLKHKNYINAVDIEKNEITEKYWGYNVYQIRELKNILEKFPISNIILTSKYSKYFNPSENELSKANRQLSNNSILVVFGSPKFGLNSILSKEKMDISKYYSYNFFPNQGTQTVRLEESIYGVLSILNICLPSS</sequence>
<evidence type="ECO:0008006" key="3">
    <source>
        <dbReference type="Google" id="ProtNLM"/>
    </source>
</evidence>
<reference evidence="2" key="1">
    <citation type="submission" date="2015-10" db="EMBL/GenBank/DDBJ databases">
        <title>Niche specialization of a soil ammonia-oxidizing archaeon, Candidatus Nitrosocosmicus oleophilus.</title>
        <authorList>
            <person name="Jung M.-Y."/>
            <person name="Rhee S.-K."/>
        </authorList>
    </citation>
    <scope>NUCLEOTIDE SEQUENCE [LARGE SCALE GENOMIC DNA]</scope>
    <source>
        <strain evidence="2">MY3</strain>
    </source>
</reference>
<keyword evidence="2" id="KW-1185">Reference proteome</keyword>
<proteinExistence type="predicted"/>
<accession>A0A654M0J0</accession>
<dbReference type="InterPro" id="IPR003750">
    <property type="entry name" value="Put_MeTrfase-C9orf114-like"/>
</dbReference>
<dbReference type="PANTHER" id="PTHR12150:SF13">
    <property type="entry name" value="METHYLTRANSFERASE C9ORF114-RELATED"/>
    <property type="match status" value="1"/>
</dbReference>
<evidence type="ECO:0000313" key="1">
    <source>
        <dbReference type="EMBL" id="ALI36490.1"/>
    </source>
</evidence>
<evidence type="ECO:0000313" key="2">
    <source>
        <dbReference type="Proteomes" id="UP000058925"/>
    </source>
</evidence>
<dbReference type="CDD" id="cd18086">
    <property type="entry name" value="HsC9orf114-like"/>
    <property type="match status" value="1"/>
</dbReference>
<dbReference type="InterPro" id="IPR012340">
    <property type="entry name" value="NA-bd_OB-fold"/>
</dbReference>
<protein>
    <recommendedName>
        <fullName evidence="3">RNA methyltransferase</fullName>
    </recommendedName>
</protein>
<dbReference type="InterPro" id="IPR029026">
    <property type="entry name" value="tRNA_m1G_MTases_N"/>
</dbReference>
<dbReference type="GeneID" id="60422243"/>
<dbReference type="KEGG" id="taa:NMY3_02293"/>
<organism evidence="1 2">
    <name type="scientific">Candidatus Nitrosocosmicus oleophilus</name>
    <dbReference type="NCBI Taxonomy" id="1353260"/>
    <lineage>
        <taxon>Archaea</taxon>
        <taxon>Nitrososphaerota</taxon>
        <taxon>Nitrososphaeria</taxon>
        <taxon>Nitrososphaerales</taxon>
        <taxon>Nitrososphaeraceae</taxon>
        <taxon>Candidatus Nitrosocosmicus</taxon>
    </lineage>
</organism>